<keyword evidence="2 5" id="KW-0812">Transmembrane</keyword>
<feature type="transmembrane region" description="Helical" evidence="5">
    <location>
        <begin position="219"/>
        <end position="239"/>
    </location>
</feature>
<comment type="caution">
    <text evidence="6">The sequence shown here is derived from an EMBL/GenBank/DDBJ whole genome shotgun (WGS) entry which is preliminary data.</text>
</comment>
<evidence type="ECO:0000256" key="3">
    <source>
        <dbReference type="ARBA" id="ARBA00022989"/>
    </source>
</evidence>
<evidence type="ECO:0000256" key="2">
    <source>
        <dbReference type="ARBA" id="ARBA00022692"/>
    </source>
</evidence>
<dbReference type="PANTHER" id="PTHR11040:SF44">
    <property type="entry name" value="PROTEIN ZNTC-RELATED"/>
    <property type="match status" value="1"/>
</dbReference>
<keyword evidence="7" id="KW-1185">Reference proteome</keyword>
<dbReference type="GO" id="GO:0016020">
    <property type="term" value="C:membrane"/>
    <property type="evidence" value="ECO:0007669"/>
    <property type="project" value="UniProtKB-SubCell"/>
</dbReference>
<comment type="subcellular location">
    <subcellularLocation>
        <location evidence="1">Membrane</location>
        <topology evidence="1">Multi-pass membrane protein</topology>
    </subcellularLocation>
</comment>
<sequence>MSALWLSLTLGLVAGLADYLGGFLLVRQSPSARALRYFVALGAGFMLAAAVLEMIPEGLHVNPRFAPLLILVGYCAVHLVEHSLVPHFHFGEQTHEHEFIAAKTSYSVLLGLATHTFFDGVAIGSGFVLSHWLGWILFFAVFLHKIPEGFTVASVMLAGGRGAATALNSALFLGATTVLGVLVINLEPSWVRVGLPLSAGVTIYVAATDLVPEVNREPGLRMALVFLAGVVVFFILRLLGPG</sequence>
<feature type="transmembrane region" description="Helical" evidence="5">
    <location>
        <begin position="164"/>
        <end position="184"/>
    </location>
</feature>
<feature type="transmembrane region" description="Helical" evidence="5">
    <location>
        <begin position="121"/>
        <end position="143"/>
    </location>
</feature>
<proteinExistence type="predicted"/>
<dbReference type="AlphaFoldDB" id="A0A9X0U7A2"/>
<dbReference type="Pfam" id="PF02535">
    <property type="entry name" value="Zip"/>
    <property type="match status" value="1"/>
</dbReference>
<evidence type="ECO:0000313" key="7">
    <source>
        <dbReference type="Proteomes" id="UP000535182"/>
    </source>
</evidence>
<dbReference type="InterPro" id="IPR003689">
    <property type="entry name" value="ZIP"/>
</dbReference>
<accession>A0A9X0U7A2</accession>
<reference evidence="6 7" key="1">
    <citation type="submission" date="2020-08" db="EMBL/GenBank/DDBJ databases">
        <title>Genomic Encyclopedia of Type Strains, Phase IV (KMG-V): Genome sequencing to study the core and pangenomes of soil and plant-associated prokaryotes.</title>
        <authorList>
            <person name="Whitman W."/>
        </authorList>
    </citation>
    <scope>NUCLEOTIDE SEQUENCE [LARGE SCALE GENOMIC DNA]</scope>
    <source>
        <strain evidence="6 7">X5P2</strain>
    </source>
</reference>
<name>A0A9X0U7A2_9BACT</name>
<organism evidence="6 7">
    <name type="scientific">Tunturiibacter gelidiferens</name>
    <dbReference type="NCBI Taxonomy" id="3069689"/>
    <lineage>
        <taxon>Bacteria</taxon>
        <taxon>Pseudomonadati</taxon>
        <taxon>Acidobacteriota</taxon>
        <taxon>Terriglobia</taxon>
        <taxon>Terriglobales</taxon>
        <taxon>Acidobacteriaceae</taxon>
        <taxon>Tunturiibacter</taxon>
    </lineage>
</organism>
<dbReference type="Proteomes" id="UP000535182">
    <property type="component" value="Unassembled WGS sequence"/>
</dbReference>
<evidence type="ECO:0000313" key="6">
    <source>
        <dbReference type="EMBL" id="MBB5330772.1"/>
    </source>
</evidence>
<keyword evidence="3 5" id="KW-1133">Transmembrane helix</keyword>
<dbReference type="RefSeq" id="WP_183980508.1">
    <property type="nucleotide sequence ID" value="NZ_JACHEB010000011.1"/>
</dbReference>
<evidence type="ECO:0000256" key="4">
    <source>
        <dbReference type="ARBA" id="ARBA00023136"/>
    </source>
</evidence>
<evidence type="ECO:0000256" key="5">
    <source>
        <dbReference type="SAM" id="Phobius"/>
    </source>
</evidence>
<evidence type="ECO:0000256" key="1">
    <source>
        <dbReference type="ARBA" id="ARBA00004141"/>
    </source>
</evidence>
<protein>
    <submittedName>
        <fullName evidence="6">ZIP family zinc transporter/zinc and cadmium transporter</fullName>
    </submittedName>
</protein>
<gene>
    <name evidence="6" type="ORF">HDF14_004408</name>
</gene>
<keyword evidence="4 5" id="KW-0472">Membrane</keyword>
<dbReference type="EMBL" id="JACHEB010000011">
    <property type="protein sequence ID" value="MBB5330772.1"/>
    <property type="molecule type" value="Genomic_DNA"/>
</dbReference>
<dbReference type="GO" id="GO:0005385">
    <property type="term" value="F:zinc ion transmembrane transporter activity"/>
    <property type="evidence" value="ECO:0007669"/>
    <property type="project" value="TreeGrafter"/>
</dbReference>
<feature type="transmembrane region" description="Helical" evidence="5">
    <location>
        <begin position="33"/>
        <end position="52"/>
    </location>
</feature>
<dbReference type="PANTHER" id="PTHR11040">
    <property type="entry name" value="ZINC/IRON TRANSPORTER"/>
    <property type="match status" value="1"/>
</dbReference>